<dbReference type="Proteomes" id="UP000214365">
    <property type="component" value="Unassembled WGS sequence"/>
</dbReference>
<dbReference type="OrthoDB" id="5401170at2759"/>
<proteinExistence type="predicted"/>
<dbReference type="RefSeq" id="XP_020117287.1">
    <property type="nucleotide sequence ID" value="XM_020262631.1"/>
</dbReference>
<comment type="caution">
    <text evidence="1">The sequence shown here is derived from an EMBL/GenBank/DDBJ whole genome shotgun (WGS) entry which is preliminary data.</text>
</comment>
<protein>
    <submittedName>
        <fullName evidence="1">Uncharacterized protein</fullName>
    </submittedName>
</protein>
<keyword evidence="2" id="KW-1185">Reference proteome</keyword>
<dbReference type="EMBL" id="LFMY01000012">
    <property type="protein sequence ID" value="OKL57166.1"/>
    <property type="molecule type" value="Genomic_DNA"/>
</dbReference>
<sequence length="125" mass="14710">MQWKLEAEIEGLRRLTAAVCSSTSALFAWKHENQGSDGWVPGGYIDSILMERLPGSMPLLGLGKKNKEERTELRKALKVAWLYIVDWEDWRESTEKDIWRDTHYIPWNPAWVQSHNYEDMSTWEL</sequence>
<reference evidence="1 2" key="1">
    <citation type="submission" date="2015-06" db="EMBL/GenBank/DDBJ databases">
        <title>Talaromyces atroroseus IBT 11181 draft genome.</title>
        <authorList>
            <person name="Rasmussen K.B."/>
            <person name="Rasmussen S."/>
            <person name="Petersen B."/>
            <person name="Sicheritz-Ponten T."/>
            <person name="Mortensen U.H."/>
            <person name="Thrane U."/>
        </authorList>
    </citation>
    <scope>NUCLEOTIDE SEQUENCE [LARGE SCALE GENOMIC DNA]</scope>
    <source>
        <strain evidence="1 2">IBT 11181</strain>
    </source>
</reference>
<gene>
    <name evidence="1" type="ORF">UA08_07708</name>
</gene>
<dbReference type="STRING" id="1441469.A0A225AQF1"/>
<evidence type="ECO:0000313" key="2">
    <source>
        <dbReference type="Proteomes" id="UP000214365"/>
    </source>
</evidence>
<name>A0A225AQF1_TALAT</name>
<dbReference type="AlphaFoldDB" id="A0A225AQF1"/>
<dbReference type="GeneID" id="31007464"/>
<evidence type="ECO:0000313" key="1">
    <source>
        <dbReference type="EMBL" id="OKL57166.1"/>
    </source>
</evidence>
<accession>A0A225AQF1</accession>
<organism evidence="1 2">
    <name type="scientific">Talaromyces atroroseus</name>
    <dbReference type="NCBI Taxonomy" id="1441469"/>
    <lineage>
        <taxon>Eukaryota</taxon>
        <taxon>Fungi</taxon>
        <taxon>Dikarya</taxon>
        <taxon>Ascomycota</taxon>
        <taxon>Pezizomycotina</taxon>
        <taxon>Eurotiomycetes</taxon>
        <taxon>Eurotiomycetidae</taxon>
        <taxon>Eurotiales</taxon>
        <taxon>Trichocomaceae</taxon>
        <taxon>Talaromyces</taxon>
        <taxon>Talaromyces sect. Trachyspermi</taxon>
    </lineage>
</organism>